<evidence type="ECO:0000259" key="7">
    <source>
        <dbReference type="PROSITE" id="PS51790"/>
    </source>
</evidence>
<dbReference type="Proteomes" id="UP001558652">
    <property type="component" value="Unassembled WGS sequence"/>
</dbReference>
<keyword evidence="3 6" id="KW-0862">Zinc</keyword>
<dbReference type="GO" id="GO:0033743">
    <property type="term" value="F:peptide-methionine (R)-S-oxide reductase activity"/>
    <property type="evidence" value="ECO:0007669"/>
    <property type="project" value="UniProtKB-EC"/>
</dbReference>
<feature type="domain" description="MsrB" evidence="7">
    <location>
        <begin position="8"/>
        <end position="130"/>
    </location>
</feature>
<protein>
    <recommendedName>
        <fullName evidence="6">Peptide-methionine (R)-S-oxide reductase</fullName>
        <ecNumber evidence="6">1.8.4.12</ecNumber>
    </recommendedName>
</protein>
<dbReference type="GO" id="GO:0006979">
    <property type="term" value="P:response to oxidative stress"/>
    <property type="evidence" value="ECO:0007669"/>
    <property type="project" value="UniProtKB-ARBA"/>
</dbReference>
<dbReference type="InterPro" id="IPR011057">
    <property type="entry name" value="Mss4-like_sf"/>
</dbReference>
<evidence type="ECO:0000256" key="3">
    <source>
        <dbReference type="ARBA" id="ARBA00022833"/>
    </source>
</evidence>
<sequence>MADSAAYKTDLKSRLTPLQYHVTQEKGTERPFTGKYNKTTDSGTYSCIVCDQYLFSSDTKYESGCGWPSFNDVLDKGLVKLSKDTSTGVIRTEVQCAKCDAHLGHVFNDGPAPTGKRFCINSAAIEFHPKKEEETK</sequence>
<evidence type="ECO:0000256" key="1">
    <source>
        <dbReference type="ARBA" id="ARBA00007174"/>
    </source>
</evidence>
<dbReference type="PANTHER" id="PTHR10173">
    <property type="entry name" value="METHIONINE SULFOXIDE REDUCTASE"/>
    <property type="match status" value="1"/>
</dbReference>
<dbReference type="Gene3D" id="2.170.150.20">
    <property type="entry name" value="Peptide methionine sulfoxide reductase"/>
    <property type="match status" value="1"/>
</dbReference>
<evidence type="ECO:0000256" key="5">
    <source>
        <dbReference type="ARBA" id="ARBA00048488"/>
    </source>
</evidence>
<dbReference type="PROSITE" id="PS51790">
    <property type="entry name" value="MSRB"/>
    <property type="match status" value="1"/>
</dbReference>
<evidence type="ECO:0000256" key="6">
    <source>
        <dbReference type="RuleBase" id="RU365044"/>
    </source>
</evidence>
<reference evidence="8 9" key="1">
    <citation type="submission" date="2024-07" db="EMBL/GenBank/DDBJ databases">
        <title>Chromosome-level genome assembly of the water stick insect Ranatra chinensis (Heteroptera: Nepidae).</title>
        <authorList>
            <person name="Liu X."/>
        </authorList>
    </citation>
    <scope>NUCLEOTIDE SEQUENCE [LARGE SCALE GENOMIC DNA]</scope>
    <source>
        <strain evidence="8">Cailab_2021Rc</strain>
        <tissue evidence="8">Muscle</tissue>
    </source>
</reference>
<comment type="catalytic activity">
    <reaction evidence="5 6">
        <text>L-methionyl-[protein] + [thioredoxin]-disulfide + H2O = L-methionyl-(R)-S-oxide-[protein] + [thioredoxin]-dithiol</text>
        <dbReference type="Rhea" id="RHEA:24164"/>
        <dbReference type="Rhea" id="RHEA-COMP:10698"/>
        <dbReference type="Rhea" id="RHEA-COMP:10700"/>
        <dbReference type="Rhea" id="RHEA-COMP:12313"/>
        <dbReference type="Rhea" id="RHEA-COMP:12314"/>
        <dbReference type="ChEBI" id="CHEBI:15377"/>
        <dbReference type="ChEBI" id="CHEBI:16044"/>
        <dbReference type="ChEBI" id="CHEBI:29950"/>
        <dbReference type="ChEBI" id="CHEBI:45764"/>
        <dbReference type="ChEBI" id="CHEBI:50058"/>
        <dbReference type="EC" id="1.8.4.12"/>
    </reaction>
</comment>
<dbReference type="Pfam" id="PF01641">
    <property type="entry name" value="SelR"/>
    <property type="match status" value="1"/>
</dbReference>
<dbReference type="GO" id="GO:0046872">
    <property type="term" value="F:metal ion binding"/>
    <property type="evidence" value="ECO:0007669"/>
    <property type="project" value="UniProtKB-KW"/>
</dbReference>
<dbReference type="AlphaFoldDB" id="A0ABD0YQ50"/>
<dbReference type="EC" id="1.8.4.12" evidence="6"/>
<dbReference type="PANTHER" id="PTHR10173:SF52">
    <property type="entry name" value="METHIONINE-R-SULFOXIDE REDUCTASE B1"/>
    <property type="match status" value="1"/>
</dbReference>
<name>A0ABD0YQ50_9HEMI</name>
<gene>
    <name evidence="8" type="ORF">AAG570_010586</name>
</gene>
<evidence type="ECO:0000256" key="2">
    <source>
        <dbReference type="ARBA" id="ARBA00022723"/>
    </source>
</evidence>
<organism evidence="8 9">
    <name type="scientific">Ranatra chinensis</name>
    <dbReference type="NCBI Taxonomy" id="642074"/>
    <lineage>
        <taxon>Eukaryota</taxon>
        <taxon>Metazoa</taxon>
        <taxon>Ecdysozoa</taxon>
        <taxon>Arthropoda</taxon>
        <taxon>Hexapoda</taxon>
        <taxon>Insecta</taxon>
        <taxon>Pterygota</taxon>
        <taxon>Neoptera</taxon>
        <taxon>Paraneoptera</taxon>
        <taxon>Hemiptera</taxon>
        <taxon>Heteroptera</taxon>
        <taxon>Panheteroptera</taxon>
        <taxon>Nepomorpha</taxon>
        <taxon>Nepidae</taxon>
        <taxon>Ranatrinae</taxon>
        <taxon>Ranatra</taxon>
    </lineage>
</organism>
<dbReference type="HAMAP" id="MF_01400">
    <property type="entry name" value="MsrB"/>
    <property type="match status" value="1"/>
</dbReference>
<evidence type="ECO:0000256" key="4">
    <source>
        <dbReference type="ARBA" id="ARBA00023002"/>
    </source>
</evidence>
<proteinExistence type="inferred from homology"/>
<keyword evidence="4 6" id="KW-0560">Oxidoreductase</keyword>
<dbReference type="InterPro" id="IPR002579">
    <property type="entry name" value="Met_Sox_Rdtase_MsrB_dom"/>
</dbReference>
<accession>A0ABD0YQ50</accession>
<dbReference type="FunFam" id="2.170.150.20:FF:000001">
    <property type="entry name" value="Peptide methionine sulfoxide reductase MsrB"/>
    <property type="match status" value="1"/>
</dbReference>
<comment type="caution">
    <text evidence="8">The sequence shown here is derived from an EMBL/GenBank/DDBJ whole genome shotgun (WGS) entry which is preliminary data.</text>
</comment>
<comment type="cofactor">
    <cofactor evidence="6">
        <name>Zn(2+)</name>
        <dbReference type="ChEBI" id="CHEBI:29105"/>
    </cofactor>
    <text evidence="6">Binds 1 zinc ion per subunit.</text>
</comment>
<comment type="function">
    <text evidence="6">Methionine-sulfoxide reductase that specifically reduces methionine (R)-sulfoxide back to methionine. While in many cases methionine oxidation is the result of random oxidation following oxidative stress, methionine oxidation is also a post-translational modification that takes place on specific residues.</text>
</comment>
<dbReference type="SUPFAM" id="SSF51316">
    <property type="entry name" value="Mss4-like"/>
    <property type="match status" value="1"/>
</dbReference>
<dbReference type="NCBIfam" id="TIGR00357">
    <property type="entry name" value="peptide-methionine (R)-S-oxide reductase MsrB"/>
    <property type="match status" value="1"/>
</dbReference>
<keyword evidence="9" id="KW-1185">Reference proteome</keyword>
<comment type="similarity">
    <text evidence="1 6">Belongs to the MsrB Met sulfoxide reductase family.</text>
</comment>
<dbReference type="EMBL" id="JBFDAA010000005">
    <property type="protein sequence ID" value="KAL1132634.1"/>
    <property type="molecule type" value="Genomic_DNA"/>
</dbReference>
<keyword evidence="2 6" id="KW-0479">Metal-binding</keyword>
<dbReference type="InterPro" id="IPR028427">
    <property type="entry name" value="Met_Sox_Rdtase_MsrB"/>
</dbReference>
<evidence type="ECO:0000313" key="8">
    <source>
        <dbReference type="EMBL" id="KAL1132634.1"/>
    </source>
</evidence>
<evidence type="ECO:0000313" key="9">
    <source>
        <dbReference type="Proteomes" id="UP001558652"/>
    </source>
</evidence>